<name>A0A174SXU5_9FIRM</name>
<dbReference type="Proteomes" id="UP000095765">
    <property type="component" value="Unassembled WGS sequence"/>
</dbReference>
<protein>
    <submittedName>
        <fullName evidence="1">Uncharacterized protein</fullName>
    </submittedName>
</protein>
<organism evidence="1 2">
    <name type="scientific">Anaerotruncus colihominis</name>
    <dbReference type="NCBI Taxonomy" id="169435"/>
    <lineage>
        <taxon>Bacteria</taxon>
        <taxon>Bacillati</taxon>
        <taxon>Bacillota</taxon>
        <taxon>Clostridia</taxon>
        <taxon>Eubacteriales</taxon>
        <taxon>Oscillospiraceae</taxon>
        <taxon>Anaerotruncus</taxon>
    </lineage>
</organism>
<evidence type="ECO:0000313" key="1">
    <source>
        <dbReference type="EMBL" id="CUQ00518.1"/>
    </source>
</evidence>
<sequence>MSQNSEPIRYEDPLLRLIDQGISEIRGDDELDETLSAIRDARSDKPKDDSRQS</sequence>
<dbReference type="GeneID" id="72464909"/>
<reference evidence="1 2" key="1">
    <citation type="submission" date="2015-09" db="EMBL/GenBank/DDBJ databases">
        <authorList>
            <consortium name="Pathogen Informatics"/>
        </authorList>
    </citation>
    <scope>NUCLEOTIDE SEQUENCE [LARGE SCALE GENOMIC DNA]</scope>
    <source>
        <strain evidence="1 2">2789STDY5834939</strain>
    </source>
</reference>
<accession>A0A174SXU5</accession>
<dbReference type="EMBL" id="CZBE01000020">
    <property type="protein sequence ID" value="CUQ00518.1"/>
    <property type="molecule type" value="Genomic_DNA"/>
</dbReference>
<evidence type="ECO:0000313" key="2">
    <source>
        <dbReference type="Proteomes" id="UP000095765"/>
    </source>
</evidence>
<dbReference type="OrthoDB" id="9904607at2"/>
<gene>
    <name evidence="1" type="ORF">ERS852551_02733</name>
</gene>
<proteinExistence type="predicted"/>
<dbReference type="AlphaFoldDB" id="A0A174SXU5"/>
<dbReference type="RefSeq" id="WP_006874985.1">
    <property type="nucleotide sequence ID" value="NZ_CABIWA010000001.1"/>
</dbReference>